<dbReference type="PANTHER" id="PTHR37529">
    <property type="entry name" value="TRANSPOSASE INSG FOR INSERTION SEQUENCE ELEMENT IS4-RELATED"/>
    <property type="match status" value="1"/>
</dbReference>
<dbReference type="GO" id="GO:0006313">
    <property type="term" value="P:DNA transposition"/>
    <property type="evidence" value="ECO:0007669"/>
    <property type="project" value="InterPro"/>
</dbReference>
<organism evidence="4 5">
    <name type="scientific">Lamprobacter modestohalophilus</name>
    <dbReference type="NCBI Taxonomy" id="1064514"/>
    <lineage>
        <taxon>Bacteria</taxon>
        <taxon>Pseudomonadati</taxon>
        <taxon>Pseudomonadota</taxon>
        <taxon>Gammaproteobacteria</taxon>
        <taxon>Chromatiales</taxon>
        <taxon>Chromatiaceae</taxon>
        <taxon>Lamprobacter</taxon>
    </lineage>
</organism>
<evidence type="ECO:0000256" key="1">
    <source>
        <dbReference type="SAM" id="Phobius"/>
    </source>
</evidence>
<dbReference type="InterPro" id="IPR047952">
    <property type="entry name" value="Transpos_IS4"/>
</dbReference>
<dbReference type="Pfam" id="PF13006">
    <property type="entry name" value="Nterm_IS4"/>
    <property type="match status" value="1"/>
</dbReference>
<reference evidence="4 5" key="1">
    <citation type="journal article" date="2020" name="Microorganisms">
        <title>Osmotic Adaptation and Compatible Solute Biosynthesis of Phototrophic Bacteria as Revealed from Genome Analyses.</title>
        <authorList>
            <person name="Imhoff J.F."/>
            <person name="Rahn T."/>
            <person name="Kunzel S."/>
            <person name="Keller A."/>
            <person name="Neulinger S.C."/>
        </authorList>
    </citation>
    <scope>NUCLEOTIDE SEQUENCE [LARGE SCALE GENOMIC DNA]</scope>
    <source>
        <strain evidence="4 5">DSM 25653</strain>
    </source>
</reference>
<keyword evidence="5" id="KW-1185">Reference proteome</keyword>
<evidence type="ECO:0000259" key="3">
    <source>
        <dbReference type="Pfam" id="PF13006"/>
    </source>
</evidence>
<dbReference type="InterPro" id="IPR002559">
    <property type="entry name" value="Transposase_11"/>
</dbReference>
<keyword evidence="1" id="KW-1133">Transmembrane helix</keyword>
<name>A0A9X1B795_9GAMM</name>
<accession>A0A9X1B795</accession>
<dbReference type="InterPro" id="IPR012337">
    <property type="entry name" value="RNaseH-like_sf"/>
</dbReference>
<dbReference type="InterPro" id="IPR024473">
    <property type="entry name" value="Transposases_IS4_N"/>
</dbReference>
<sequence>MIDLHQETAALAAWPTHERLRALQRIIPRARVDDALAQTGRDRTHCRRLPGWFMVWFMIALGLFSRDAYRQIFRWLQVFRPGGIPGRSTLCEARQRLGVAPLRALAAQVVALLGRPETPGAFYRGMRTMAIDGFVLNVADTPANERAFGRPGSGRAPGAFPQVRVLALCETGSHVMWTWLIKSLRSAEITMAPALLRFLQPDMLLLWDRHFLTHATVSAVRVRQAHLLARITSNRVFIPIQHLPDGSYLAKLYPSAADRRRDRHGLLVRLIEYTLDDPQRPGKEERHRLLTTLLDAELDPARTLVCLYHERWEE</sequence>
<protein>
    <recommendedName>
        <fullName evidence="6">IS4 family transposase</fullName>
    </recommendedName>
</protein>
<dbReference type="PANTHER" id="PTHR37529:SF1">
    <property type="entry name" value="TRANSPOSASE INSG FOR INSERTION SEQUENCE ELEMENT IS4-RELATED"/>
    <property type="match status" value="1"/>
</dbReference>
<dbReference type="GO" id="GO:0003677">
    <property type="term" value="F:DNA binding"/>
    <property type="evidence" value="ECO:0007669"/>
    <property type="project" value="InterPro"/>
</dbReference>
<feature type="non-terminal residue" evidence="4">
    <location>
        <position position="314"/>
    </location>
</feature>
<evidence type="ECO:0000313" key="5">
    <source>
        <dbReference type="Proteomes" id="UP001138768"/>
    </source>
</evidence>
<feature type="domain" description="Transposase IS4-like" evidence="2">
    <location>
        <begin position="125"/>
        <end position="313"/>
    </location>
</feature>
<dbReference type="SUPFAM" id="SSF53098">
    <property type="entry name" value="Ribonuclease H-like"/>
    <property type="match status" value="1"/>
</dbReference>
<gene>
    <name evidence="4" type="ORF">CKO42_26735</name>
</gene>
<comment type="caution">
    <text evidence="4">The sequence shown here is derived from an EMBL/GenBank/DDBJ whole genome shotgun (WGS) entry which is preliminary data.</text>
</comment>
<proteinExistence type="predicted"/>
<evidence type="ECO:0008006" key="6">
    <source>
        <dbReference type="Google" id="ProtNLM"/>
    </source>
</evidence>
<dbReference type="NCBIfam" id="NF033592">
    <property type="entry name" value="transpos_IS4_1"/>
    <property type="match status" value="1"/>
</dbReference>
<dbReference type="GO" id="GO:0004803">
    <property type="term" value="F:transposase activity"/>
    <property type="evidence" value="ECO:0007669"/>
    <property type="project" value="InterPro"/>
</dbReference>
<dbReference type="AlphaFoldDB" id="A0A9X1B795"/>
<dbReference type="RefSeq" id="WP_200252750.1">
    <property type="nucleotide sequence ID" value="NZ_NRRY01000174.1"/>
</dbReference>
<feature type="transmembrane region" description="Helical" evidence="1">
    <location>
        <begin position="49"/>
        <end position="65"/>
    </location>
</feature>
<evidence type="ECO:0000259" key="2">
    <source>
        <dbReference type="Pfam" id="PF01609"/>
    </source>
</evidence>
<keyword evidence="1" id="KW-0812">Transmembrane</keyword>
<dbReference type="Proteomes" id="UP001138768">
    <property type="component" value="Unassembled WGS sequence"/>
</dbReference>
<evidence type="ECO:0000313" key="4">
    <source>
        <dbReference type="EMBL" id="MBK1621899.1"/>
    </source>
</evidence>
<dbReference type="Pfam" id="PF01609">
    <property type="entry name" value="DDE_Tnp_1"/>
    <property type="match status" value="1"/>
</dbReference>
<dbReference type="EMBL" id="NRRY01000174">
    <property type="protein sequence ID" value="MBK1621899.1"/>
    <property type="molecule type" value="Genomic_DNA"/>
</dbReference>
<feature type="domain" description="Transposase IS4 N-terminal" evidence="3">
    <location>
        <begin position="19"/>
        <end position="105"/>
    </location>
</feature>
<keyword evidence="1" id="KW-0472">Membrane</keyword>